<dbReference type="InterPro" id="IPR017896">
    <property type="entry name" value="4Fe4S_Fe-S-bd"/>
</dbReference>
<feature type="domain" description="4Fe-4S ferredoxin-type" evidence="2">
    <location>
        <begin position="202"/>
        <end position="232"/>
    </location>
</feature>
<reference evidence="3" key="1">
    <citation type="submission" date="2018-05" db="EMBL/GenBank/DDBJ databases">
        <authorList>
            <person name="Lanie J.A."/>
            <person name="Ng W.-L."/>
            <person name="Kazmierczak K.M."/>
            <person name="Andrzejewski T.M."/>
            <person name="Davidsen T.M."/>
            <person name="Wayne K.J."/>
            <person name="Tettelin H."/>
            <person name="Glass J.I."/>
            <person name="Rusch D."/>
            <person name="Podicherti R."/>
            <person name="Tsui H.-C.T."/>
            <person name="Winkler M.E."/>
        </authorList>
    </citation>
    <scope>NUCLEOTIDE SEQUENCE</scope>
</reference>
<dbReference type="PANTHER" id="PTHR42827">
    <property type="entry name" value="IRON-SULFUR CLUSTER-BINDING PROTEIN-RELATED"/>
    <property type="match status" value="1"/>
</dbReference>
<evidence type="ECO:0000259" key="2">
    <source>
        <dbReference type="PROSITE" id="PS51379"/>
    </source>
</evidence>
<dbReference type="PROSITE" id="PS00198">
    <property type="entry name" value="4FE4S_FER_1"/>
    <property type="match status" value="1"/>
</dbReference>
<dbReference type="SUPFAM" id="SSF54862">
    <property type="entry name" value="4Fe-4S ferredoxins"/>
    <property type="match status" value="1"/>
</dbReference>
<feature type="compositionally biased region" description="Pro residues" evidence="1">
    <location>
        <begin position="295"/>
        <end position="305"/>
    </location>
</feature>
<protein>
    <recommendedName>
        <fullName evidence="2">4Fe-4S ferredoxin-type domain-containing protein</fullName>
    </recommendedName>
</protein>
<evidence type="ECO:0000256" key="1">
    <source>
        <dbReference type="SAM" id="MobiDB-lite"/>
    </source>
</evidence>
<gene>
    <name evidence="3" type="ORF">METZ01_LOCUS94322</name>
</gene>
<proteinExistence type="predicted"/>
<dbReference type="Gene3D" id="3.30.70.20">
    <property type="match status" value="1"/>
</dbReference>
<name>A0A381VNY6_9ZZZZ</name>
<dbReference type="AlphaFoldDB" id="A0A381VNY6"/>
<dbReference type="PANTHER" id="PTHR42827:SF1">
    <property type="entry name" value="IRON-SULFUR CLUSTER-BINDING PROTEIN"/>
    <property type="match status" value="1"/>
</dbReference>
<feature type="region of interest" description="Disordered" evidence="1">
    <location>
        <begin position="289"/>
        <end position="310"/>
    </location>
</feature>
<accession>A0A381VNY6</accession>
<dbReference type="PROSITE" id="PS51379">
    <property type="entry name" value="4FE4S_FER_2"/>
    <property type="match status" value="1"/>
</dbReference>
<dbReference type="InterPro" id="IPR017900">
    <property type="entry name" value="4Fe4S_Fe_S_CS"/>
</dbReference>
<organism evidence="3">
    <name type="scientific">marine metagenome</name>
    <dbReference type="NCBI Taxonomy" id="408172"/>
    <lineage>
        <taxon>unclassified sequences</taxon>
        <taxon>metagenomes</taxon>
        <taxon>ecological metagenomes</taxon>
    </lineage>
</organism>
<dbReference type="EMBL" id="UINC01009241">
    <property type="protein sequence ID" value="SVA41468.1"/>
    <property type="molecule type" value="Genomic_DNA"/>
</dbReference>
<evidence type="ECO:0000313" key="3">
    <source>
        <dbReference type="EMBL" id="SVA41468.1"/>
    </source>
</evidence>
<sequence>MVGKTQKPPFDWESWYQACGGRVDHTPQASKIVAKIYNEQAPKFTGLIESTTRPFDSSDQASQFVKDVAIEAGAAAVGITRIEPADVYEGRSVDETYAIAIGQRMLWKHFQTVPSQESGVECCRVYYDLGETCIAVADALRQRGYPARVEDPVGNSDLMHVPIALRAGFGELGRHGSIIHPHLGPLFRLGTVVTDLPMTCDEPVDLGIAEFCDRCQACRKYCPADAIPKHRNPAAGVDPIGKARYVLDTGRCFPYFARQHYCSICLTVCAYKHKVWARDFMGKETKLSPTTLLKEPPPTVDPSPPARVHDYPRLDVLYNRSYPDR</sequence>